<sequence>MIYSTFSYQLEWKLRPKICQQVEPEQKYYLPYSPQNIAETSQKIFGRLANSGFPTLHGIFCQQTSGESWVEILMASRSKPLNPSKGVEVGIDRDSWSAWYLMDS</sequence>
<protein>
    <submittedName>
        <fullName evidence="1">GPN-loop GTPase 2</fullName>
    </submittedName>
</protein>
<reference evidence="1 2" key="1">
    <citation type="submission" date="2019-04" db="EMBL/GenBank/DDBJ databases">
        <title>Draft genome of the big-headed turtle Platysternon megacephalum.</title>
        <authorList>
            <person name="Gong S."/>
        </authorList>
    </citation>
    <scope>NUCLEOTIDE SEQUENCE [LARGE SCALE GENOMIC DNA]</scope>
    <source>
        <strain evidence="1">DO16091913</strain>
        <tissue evidence="1">Muscle</tissue>
    </source>
</reference>
<accession>A0A4D9F7C1</accession>
<keyword evidence="2" id="KW-1185">Reference proteome</keyword>
<dbReference type="EMBL" id="QXTE01000014">
    <property type="protein sequence ID" value="TFK13870.1"/>
    <property type="molecule type" value="Genomic_DNA"/>
</dbReference>
<proteinExistence type="predicted"/>
<dbReference type="Proteomes" id="UP000297703">
    <property type="component" value="Unassembled WGS sequence"/>
</dbReference>
<evidence type="ECO:0000313" key="2">
    <source>
        <dbReference type="Proteomes" id="UP000297703"/>
    </source>
</evidence>
<gene>
    <name evidence="1" type="ORF">DR999_PMT02896</name>
</gene>
<dbReference type="AlphaFoldDB" id="A0A4D9F7C1"/>
<evidence type="ECO:0000313" key="1">
    <source>
        <dbReference type="EMBL" id="TFK13870.1"/>
    </source>
</evidence>
<name>A0A4D9F7C1_9SAUR</name>
<comment type="caution">
    <text evidence="1">The sequence shown here is derived from an EMBL/GenBank/DDBJ whole genome shotgun (WGS) entry which is preliminary data.</text>
</comment>
<organism evidence="1 2">
    <name type="scientific">Platysternon megacephalum</name>
    <name type="common">big-headed turtle</name>
    <dbReference type="NCBI Taxonomy" id="55544"/>
    <lineage>
        <taxon>Eukaryota</taxon>
        <taxon>Metazoa</taxon>
        <taxon>Chordata</taxon>
        <taxon>Craniata</taxon>
        <taxon>Vertebrata</taxon>
        <taxon>Euteleostomi</taxon>
        <taxon>Archelosauria</taxon>
        <taxon>Testudinata</taxon>
        <taxon>Testudines</taxon>
        <taxon>Cryptodira</taxon>
        <taxon>Durocryptodira</taxon>
        <taxon>Testudinoidea</taxon>
        <taxon>Platysternidae</taxon>
        <taxon>Platysternon</taxon>
    </lineage>
</organism>
<reference evidence="1 2" key="2">
    <citation type="submission" date="2019-04" db="EMBL/GenBank/DDBJ databases">
        <title>The genome sequence of big-headed turtle.</title>
        <authorList>
            <person name="Gong S."/>
        </authorList>
    </citation>
    <scope>NUCLEOTIDE SEQUENCE [LARGE SCALE GENOMIC DNA]</scope>
    <source>
        <strain evidence="1">DO16091913</strain>
        <tissue evidence="1">Muscle</tissue>
    </source>
</reference>